<evidence type="ECO:0000256" key="2">
    <source>
        <dbReference type="ARBA" id="ARBA00011738"/>
    </source>
</evidence>
<evidence type="ECO:0000256" key="7">
    <source>
        <dbReference type="ARBA" id="ARBA00044637"/>
    </source>
</evidence>
<feature type="transmembrane region" description="Helical" evidence="14">
    <location>
        <begin position="343"/>
        <end position="365"/>
    </location>
</feature>
<dbReference type="InterPro" id="IPR036259">
    <property type="entry name" value="MFS_trans_sf"/>
</dbReference>
<feature type="transmembrane region" description="Helical" evidence="14">
    <location>
        <begin position="437"/>
        <end position="460"/>
    </location>
</feature>
<dbReference type="GO" id="GO:0016020">
    <property type="term" value="C:membrane"/>
    <property type="evidence" value="ECO:0007669"/>
    <property type="project" value="UniProtKB-SubCell"/>
</dbReference>
<evidence type="ECO:0000313" key="16">
    <source>
        <dbReference type="EMBL" id="CAE4655622.1"/>
    </source>
</evidence>
<evidence type="ECO:0000256" key="13">
    <source>
        <dbReference type="ARBA" id="ARBA00044780"/>
    </source>
</evidence>
<evidence type="ECO:0000256" key="1">
    <source>
        <dbReference type="ARBA" id="ARBA00004141"/>
    </source>
</evidence>
<feature type="transmembrane region" description="Helical" evidence="14">
    <location>
        <begin position="472"/>
        <end position="494"/>
    </location>
</feature>
<dbReference type="PANTHER" id="PTHR48020:SF49">
    <property type="entry name" value="SUGAR TRANSPORTER"/>
    <property type="match status" value="1"/>
</dbReference>
<gene>
    <name evidence="16" type="ORF">AMON00008_LOCUS56311</name>
</gene>
<evidence type="ECO:0000256" key="6">
    <source>
        <dbReference type="ARBA" id="ARBA00023136"/>
    </source>
</evidence>
<comment type="subunit">
    <text evidence="2">Homodimer.</text>
</comment>
<keyword evidence="3" id="KW-0813">Transport</keyword>
<dbReference type="PANTHER" id="PTHR48020">
    <property type="entry name" value="PROTON MYO-INOSITOL COTRANSPORTER"/>
    <property type="match status" value="1"/>
</dbReference>
<dbReference type="InterPro" id="IPR050814">
    <property type="entry name" value="Myo-inositol_Transporter"/>
</dbReference>
<evidence type="ECO:0000256" key="12">
    <source>
        <dbReference type="ARBA" id="ARBA00044710"/>
    </source>
</evidence>
<dbReference type="PRINTS" id="PR00171">
    <property type="entry name" value="SUGRTRNSPORT"/>
</dbReference>
<dbReference type="Gene3D" id="1.20.1250.20">
    <property type="entry name" value="MFS general substrate transporter like domains"/>
    <property type="match status" value="1"/>
</dbReference>
<sequence>MFDDGSDCVGAAASSLLQLTTDLHVQRGGVTARLRESSVLGIFTGTQRLHGLSIVLVTCLGATCVGVTLFYTLVVLRRSRLKQPSNPSLSKETQTQTELSWAMLAARTVTAASSMVEGYEMCSMSGVISKVTHDLHLSSWQSAWAMGISPFMMALGAPLGGWLADRVGRLPALLASYLAMISGPILMGCSQSFGELIMGRSIQAIGMGAGMGVSVIYMTEVAPAAIRGQLPSLEDLFLVSGMAFAYLGNSTLQGVPEGWRWMLGLGGVFPVLALPLLGLPPESPRYLLLRGRREEAEEALLSLVSPEEAAAAMAQWSAEPGESGPATWADALWPEDPVLRRSFFVGVGVFSLQFLSGIRVVMSYADTVMAKDVGESLAHTSMLLLTIGRTLAVLPAIMTLDTLGRRSMLIAGQVGTSLALVLVAVFYWTGAAVLPCGYFALVLFAVSYSQGIGPVVWVYTGEVMHSAVRAKGMAVALFASRVGAGCMVLAYPALRGHLGTGWTFLILALSNVCGLVFVCLCAPETAGVSIERMRKVFEHD</sequence>
<dbReference type="GO" id="GO:0022857">
    <property type="term" value="F:transmembrane transporter activity"/>
    <property type="evidence" value="ECO:0007669"/>
    <property type="project" value="InterPro"/>
</dbReference>
<dbReference type="EMBL" id="HBNR01078973">
    <property type="protein sequence ID" value="CAE4655622.1"/>
    <property type="molecule type" value="Transcribed_RNA"/>
</dbReference>
<comment type="catalytic activity">
    <reaction evidence="8">
        <text>D-glucose(out) = D-glucose(in)</text>
        <dbReference type="Rhea" id="RHEA:60376"/>
        <dbReference type="ChEBI" id="CHEBI:4167"/>
    </reaction>
    <physiologicalReaction direction="left-to-right" evidence="8">
        <dbReference type="Rhea" id="RHEA:60377"/>
    </physiologicalReaction>
</comment>
<dbReference type="InterPro" id="IPR003663">
    <property type="entry name" value="Sugar/inositol_transpt"/>
</dbReference>
<evidence type="ECO:0000259" key="15">
    <source>
        <dbReference type="PROSITE" id="PS50850"/>
    </source>
</evidence>
<feature type="transmembrane region" description="Helical" evidence="14">
    <location>
        <begin position="143"/>
        <end position="164"/>
    </location>
</feature>
<protein>
    <recommendedName>
        <fullName evidence="13">Hexose transporter 1</fullName>
    </recommendedName>
</protein>
<dbReference type="InterPro" id="IPR020846">
    <property type="entry name" value="MFS_dom"/>
</dbReference>
<proteinExistence type="predicted"/>
<evidence type="ECO:0000256" key="3">
    <source>
        <dbReference type="ARBA" id="ARBA00022448"/>
    </source>
</evidence>
<comment type="catalytic activity">
    <reaction evidence="9">
        <text>D-xylose(out) = D-xylose(in)</text>
        <dbReference type="Rhea" id="RHEA:78427"/>
        <dbReference type="ChEBI" id="CHEBI:53455"/>
    </reaction>
    <physiologicalReaction direction="left-to-right" evidence="9">
        <dbReference type="Rhea" id="RHEA:78428"/>
    </physiologicalReaction>
</comment>
<feature type="transmembrane region" description="Helical" evidence="14">
    <location>
        <begin position="202"/>
        <end position="226"/>
    </location>
</feature>
<comment type="subcellular location">
    <subcellularLocation>
        <location evidence="1">Membrane</location>
        <topology evidence="1">Multi-pass membrane protein</topology>
    </subcellularLocation>
</comment>
<reference evidence="16" key="1">
    <citation type="submission" date="2021-01" db="EMBL/GenBank/DDBJ databases">
        <authorList>
            <person name="Corre E."/>
            <person name="Pelletier E."/>
            <person name="Niang G."/>
            <person name="Scheremetjew M."/>
            <person name="Finn R."/>
            <person name="Kale V."/>
            <person name="Holt S."/>
            <person name="Cochrane G."/>
            <person name="Meng A."/>
            <person name="Brown T."/>
            <person name="Cohen L."/>
        </authorList>
    </citation>
    <scope>NUCLEOTIDE SEQUENCE</scope>
    <source>
        <strain evidence="16">CCMP3105</strain>
    </source>
</reference>
<feature type="transmembrane region" description="Helical" evidence="14">
    <location>
        <begin position="409"/>
        <end position="431"/>
    </location>
</feature>
<dbReference type="InterPro" id="IPR005828">
    <property type="entry name" value="MFS_sugar_transport-like"/>
</dbReference>
<evidence type="ECO:0000256" key="8">
    <source>
        <dbReference type="ARBA" id="ARBA00044648"/>
    </source>
</evidence>
<evidence type="ECO:0000256" key="10">
    <source>
        <dbReference type="ARBA" id="ARBA00044662"/>
    </source>
</evidence>
<feature type="transmembrane region" description="Helical" evidence="14">
    <location>
        <begin position="377"/>
        <end position="397"/>
    </location>
</feature>
<keyword evidence="6 14" id="KW-0472">Membrane</keyword>
<evidence type="ECO:0000256" key="11">
    <source>
        <dbReference type="ARBA" id="ARBA00044668"/>
    </source>
</evidence>
<feature type="transmembrane region" description="Helical" evidence="14">
    <location>
        <begin position="54"/>
        <end position="76"/>
    </location>
</feature>
<comment type="catalytic activity">
    <reaction evidence="10">
        <text>D-mannose(out) = D-mannose(in)</text>
        <dbReference type="Rhea" id="RHEA:78391"/>
        <dbReference type="ChEBI" id="CHEBI:4208"/>
    </reaction>
    <physiologicalReaction direction="left-to-right" evidence="10">
        <dbReference type="Rhea" id="RHEA:78392"/>
    </physiologicalReaction>
</comment>
<dbReference type="SUPFAM" id="SSF103473">
    <property type="entry name" value="MFS general substrate transporter"/>
    <property type="match status" value="1"/>
</dbReference>
<dbReference type="AlphaFoldDB" id="A0A7S4STI2"/>
<dbReference type="Pfam" id="PF00083">
    <property type="entry name" value="Sugar_tr"/>
    <property type="match status" value="1"/>
</dbReference>
<evidence type="ECO:0000256" key="5">
    <source>
        <dbReference type="ARBA" id="ARBA00022989"/>
    </source>
</evidence>
<dbReference type="PROSITE" id="PS50850">
    <property type="entry name" value="MFS"/>
    <property type="match status" value="1"/>
</dbReference>
<evidence type="ECO:0000256" key="4">
    <source>
        <dbReference type="ARBA" id="ARBA00022692"/>
    </source>
</evidence>
<evidence type="ECO:0000256" key="9">
    <source>
        <dbReference type="ARBA" id="ARBA00044656"/>
    </source>
</evidence>
<feature type="transmembrane region" description="Helical" evidence="14">
    <location>
        <begin position="170"/>
        <end position="190"/>
    </location>
</feature>
<feature type="transmembrane region" description="Helical" evidence="14">
    <location>
        <begin position="500"/>
        <end position="523"/>
    </location>
</feature>
<comment type="catalytic activity">
    <reaction evidence="7">
        <text>D-galactose(in) = D-galactose(out)</text>
        <dbReference type="Rhea" id="RHEA:34915"/>
        <dbReference type="ChEBI" id="CHEBI:4139"/>
    </reaction>
    <physiologicalReaction direction="right-to-left" evidence="7">
        <dbReference type="Rhea" id="RHEA:34917"/>
    </physiologicalReaction>
</comment>
<name>A0A7S4STI2_9DINO</name>
<accession>A0A7S4STI2</accession>
<feature type="domain" description="Major facilitator superfamily (MFS) profile" evidence="15">
    <location>
        <begin position="106"/>
        <end position="526"/>
    </location>
</feature>
<evidence type="ECO:0000256" key="14">
    <source>
        <dbReference type="SAM" id="Phobius"/>
    </source>
</evidence>
<comment type="catalytic activity">
    <reaction evidence="12">
        <text>D-fructose(out) = D-fructose(in)</text>
        <dbReference type="Rhea" id="RHEA:60372"/>
        <dbReference type="ChEBI" id="CHEBI:37721"/>
    </reaction>
    <physiologicalReaction direction="left-to-right" evidence="12">
        <dbReference type="Rhea" id="RHEA:60373"/>
    </physiologicalReaction>
</comment>
<organism evidence="16">
    <name type="scientific">Alexandrium monilatum</name>
    <dbReference type="NCBI Taxonomy" id="311494"/>
    <lineage>
        <taxon>Eukaryota</taxon>
        <taxon>Sar</taxon>
        <taxon>Alveolata</taxon>
        <taxon>Dinophyceae</taxon>
        <taxon>Gonyaulacales</taxon>
        <taxon>Pyrocystaceae</taxon>
        <taxon>Alexandrium</taxon>
    </lineage>
</organism>
<feature type="transmembrane region" description="Helical" evidence="14">
    <location>
        <begin position="259"/>
        <end position="279"/>
    </location>
</feature>
<keyword evidence="4 14" id="KW-0812">Transmembrane</keyword>
<comment type="catalytic activity">
    <reaction evidence="11">
        <text>D-glucosamine(out) = D-glucosamine(in)</text>
        <dbReference type="Rhea" id="RHEA:78423"/>
        <dbReference type="ChEBI" id="CHEBI:58723"/>
    </reaction>
    <physiologicalReaction direction="left-to-right" evidence="11">
        <dbReference type="Rhea" id="RHEA:78424"/>
    </physiologicalReaction>
</comment>
<keyword evidence="5 14" id="KW-1133">Transmembrane helix</keyword>